<dbReference type="EMBL" id="CP015118">
    <property type="protein sequence ID" value="ARN20194.1"/>
    <property type="molecule type" value="Genomic_DNA"/>
</dbReference>
<name>A0A1W6L7J0_9BURK</name>
<dbReference type="Gene3D" id="3.20.20.70">
    <property type="entry name" value="Aldolase class I"/>
    <property type="match status" value="1"/>
</dbReference>
<dbReference type="InterPro" id="IPR006311">
    <property type="entry name" value="TAT_signal"/>
</dbReference>
<keyword evidence="3" id="KW-0288">FMN</keyword>
<evidence type="ECO:0000256" key="3">
    <source>
        <dbReference type="ARBA" id="ARBA00022643"/>
    </source>
</evidence>
<dbReference type="InterPro" id="IPR000262">
    <property type="entry name" value="FMN-dep_DH"/>
</dbReference>
<dbReference type="NCBIfam" id="TIGR01409">
    <property type="entry name" value="TAT_signal_seq"/>
    <property type="match status" value="1"/>
</dbReference>
<dbReference type="InterPro" id="IPR019546">
    <property type="entry name" value="TAT_signal_bac_arc"/>
</dbReference>
<dbReference type="OrthoDB" id="9770452at2"/>
<dbReference type="InterPro" id="IPR013785">
    <property type="entry name" value="Aldolase_TIM"/>
</dbReference>
<reference evidence="6 7" key="1">
    <citation type="submission" date="2016-04" db="EMBL/GenBank/DDBJ databases">
        <title>Complete genome sequence of natural rubber-degrading, novel Gram-negative bacterium, Rhizobacter gummiphilus strain NS21.</title>
        <authorList>
            <person name="Tabata M."/>
            <person name="Kasai D."/>
            <person name="Fukuda M."/>
        </authorList>
    </citation>
    <scope>NUCLEOTIDE SEQUENCE [LARGE SCALE GENOMIC DNA]</scope>
    <source>
        <strain evidence="6 7">NS21</strain>
    </source>
</reference>
<evidence type="ECO:0000256" key="1">
    <source>
        <dbReference type="ARBA" id="ARBA00001917"/>
    </source>
</evidence>
<keyword evidence="4" id="KW-0560">Oxidoreductase</keyword>
<evidence type="ECO:0000313" key="7">
    <source>
        <dbReference type="Proteomes" id="UP000193427"/>
    </source>
</evidence>
<dbReference type="PROSITE" id="PS51349">
    <property type="entry name" value="FMN_HYDROXY_ACID_DH_2"/>
    <property type="match status" value="1"/>
</dbReference>
<dbReference type="PANTHER" id="PTHR10578">
    <property type="entry name" value="S -2-HYDROXY-ACID OXIDASE-RELATED"/>
    <property type="match status" value="1"/>
</dbReference>
<feature type="compositionally biased region" description="Basic residues" evidence="5">
    <location>
        <begin position="398"/>
        <end position="411"/>
    </location>
</feature>
<dbReference type="AlphaFoldDB" id="A0A1W6L7J0"/>
<keyword evidence="7" id="KW-1185">Reference proteome</keyword>
<dbReference type="PANTHER" id="PTHR10578:SF107">
    <property type="entry name" value="2-HYDROXYACID OXIDASE 1"/>
    <property type="match status" value="1"/>
</dbReference>
<dbReference type="GO" id="GO:0016491">
    <property type="term" value="F:oxidoreductase activity"/>
    <property type="evidence" value="ECO:0007669"/>
    <property type="project" value="UniProtKB-KW"/>
</dbReference>
<dbReference type="Pfam" id="PF01070">
    <property type="entry name" value="FMN_dh"/>
    <property type="match status" value="1"/>
</dbReference>
<dbReference type="PROSITE" id="PS51318">
    <property type="entry name" value="TAT"/>
    <property type="match status" value="1"/>
</dbReference>
<evidence type="ECO:0000313" key="6">
    <source>
        <dbReference type="EMBL" id="ARN20194.1"/>
    </source>
</evidence>
<evidence type="ECO:0000256" key="5">
    <source>
        <dbReference type="SAM" id="MobiDB-lite"/>
    </source>
</evidence>
<dbReference type="STRING" id="946333.A4W93_09925"/>
<feature type="region of interest" description="Disordered" evidence="5">
    <location>
        <begin position="453"/>
        <end position="479"/>
    </location>
</feature>
<evidence type="ECO:0000256" key="4">
    <source>
        <dbReference type="ARBA" id="ARBA00023002"/>
    </source>
</evidence>
<gene>
    <name evidence="6" type="ORF">A4W93_09925</name>
</gene>
<proteinExistence type="predicted"/>
<accession>A0A1W6L7J0</accession>
<dbReference type="KEGG" id="rgu:A4W93_09925"/>
<protein>
    <submittedName>
        <fullName evidence="6">Uncharacterized protein</fullName>
    </submittedName>
</protein>
<comment type="cofactor">
    <cofactor evidence="1">
        <name>FMN</name>
        <dbReference type="ChEBI" id="CHEBI:58210"/>
    </cofactor>
</comment>
<dbReference type="SUPFAM" id="SSF51395">
    <property type="entry name" value="FMN-linked oxidoreductases"/>
    <property type="match status" value="1"/>
</dbReference>
<dbReference type="Proteomes" id="UP000193427">
    <property type="component" value="Chromosome"/>
</dbReference>
<dbReference type="InterPro" id="IPR037396">
    <property type="entry name" value="FMN_HAD"/>
</dbReference>
<evidence type="ECO:0000256" key="2">
    <source>
        <dbReference type="ARBA" id="ARBA00022630"/>
    </source>
</evidence>
<sequence length="586" mass="63189">MTQIQNPAPAASRRDLLKFAGAGLASAALAPHALAQVAEEANTESLALTRKGIDKALNVVNIDLLQEAAAKNYSEGVRAFVFNGSGRQWTLNENQRAWGDWAFTPHRMNAIVREKIDLSVDLLGLKLPHPFIVTPFGSHALHHPLGEIATVRGAGKSGGLACVSSASTASMEDIAKATPGPKWFQIYLDVDSGRSREMLQRARAAGYKAIILTVDAIGQGSSDEYVRLGKSRPWLPYGNYPPGQSTRFKTDLSWKDVEMIRQVTGLPVIVKGITRAEDAVAAVKADASAVQVSNHGGRALDGTPASITVLPAIADALKGDVPIILDSGIRRGTDVVKALALGANAVAIGRPVMYGLNLGGASGVDSVLAYFRNETVDTTLHCGVDALAKLGKAHVRHVGRRPRRRVHRPPARRSGTLTRSGPRCPFESALHDLPHLRGHRGDHHPPEAGGLCLSHRPRHPHRQRLAVPQRQRKREVHEPAQALHHLRAGRLRPRTSRRCALAGPSGGVGVRTCRRARGLRGRAAGVRPHRHAAAELKFRPQRPMRTKVPPSCRRHGAGRPRTHCFLSHPCSGVVVDPCCAPRPVSC</sequence>
<feature type="compositionally biased region" description="Basic residues" evidence="5">
    <location>
        <begin position="455"/>
        <end position="474"/>
    </location>
</feature>
<organism evidence="6 7">
    <name type="scientific">Piscinibacter gummiphilus</name>
    <dbReference type="NCBI Taxonomy" id="946333"/>
    <lineage>
        <taxon>Bacteria</taxon>
        <taxon>Pseudomonadati</taxon>
        <taxon>Pseudomonadota</taxon>
        <taxon>Betaproteobacteria</taxon>
        <taxon>Burkholderiales</taxon>
        <taxon>Sphaerotilaceae</taxon>
        <taxon>Piscinibacter</taxon>
    </lineage>
</organism>
<keyword evidence="2" id="KW-0285">Flavoprotein</keyword>
<feature type="region of interest" description="Disordered" evidence="5">
    <location>
        <begin position="398"/>
        <end position="425"/>
    </location>
</feature>